<dbReference type="GO" id="GO:0005634">
    <property type="term" value="C:nucleus"/>
    <property type="evidence" value="ECO:0007669"/>
    <property type="project" value="TreeGrafter"/>
</dbReference>
<dbReference type="GO" id="GO:0016787">
    <property type="term" value="F:hydrolase activity"/>
    <property type="evidence" value="ECO:0007669"/>
    <property type="project" value="UniProtKB-KW"/>
</dbReference>
<dbReference type="PANTHER" id="PTHR48070:SF7">
    <property type="entry name" value="SERINE HYDROLASE FSH DOMAIN-CONTAINING PROTEIN-RELATED"/>
    <property type="match status" value="1"/>
</dbReference>
<dbReference type="Gene3D" id="3.40.50.1820">
    <property type="entry name" value="alpha/beta hydrolase"/>
    <property type="match status" value="1"/>
</dbReference>
<accession>A0A2V5HBE3</accession>
<evidence type="ECO:0000259" key="2">
    <source>
        <dbReference type="Pfam" id="PF03959"/>
    </source>
</evidence>
<keyword evidence="1" id="KW-0378">Hydrolase</keyword>
<dbReference type="Proteomes" id="UP000249829">
    <property type="component" value="Unassembled WGS sequence"/>
</dbReference>
<feature type="domain" description="Serine hydrolase" evidence="2">
    <location>
        <begin position="2"/>
        <end position="204"/>
    </location>
</feature>
<dbReference type="GO" id="GO:0005737">
    <property type="term" value="C:cytoplasm"/>
    <property type="evidence" value="ECO:0007669"/>
    <property type="project" value="TreeGrafter"/>
</dbReference>
<dbReference type="InterPro" id="IPR005645">
    <property type="entry name" value="FSH-like_dom"/>
</dbReference>
<dbReference type="InterPro" id="IPR050593">
    <property type="entry name" value="LovG"/>
</dbReference>
<dbReference type="OMA" id="QIHKWPQ"/>
<dbReference type="EMBL" id="KZ825115">
    <property type="protein sequence ID" value="PYI21709.1"/>
    <property type="molecule type" value="Genomic_DNA"/>
</dbReference>
<proteinExistence type="predicted"/>
<keyword evidence="4" id="KW-1185">Reference proteome</keyword>
<dbReference type="AlphaFoldDB" id="A0A2V5HBE3"/>
<evidence type="ECO:0000313" key="4">
    <source>
        <dbReference type="Proteomes" id="UP000249829"/>
    </source>
</evidence>
<protein>
    <recommendedName>
        <fullName evidence="2">Serine hydrolase domain-containing protein</fullName>
    </recommendedName>
</protein>
<organism evidence="3 4">
    <name type="scientific">Aspergillus violaceofuscus (strain CBS 115571)</name>
    <dbReference type="NCBI Taxonomy" id="1450538"/>
    <lineage>
        <taxon>Eukaryota</taxon>
        <taxon>Fungi</taxon>
        <taxon>Dikarya</taxon>
        <taxon>Ascomycota</taxon>
        <taxon>Pezizomycotina</taxon>
        <taxon>Eurotiomycetes</taxon>
        <taxon>Eurotiomycetidae</taxon>
        <taxon>Eurotiales</taxon>
        <taxon>Aspergillaceae</taxon>
        <taxon>Aspergillus</taxon>
    </lineage>
</organism>
<dbReference type="InterPro" id="IPR029058">
    <property type="entry name" value="AB_hydrolase_fold"/>
</dbReference>
<name>A0A2V5HBE3_ASPV1</name>
<reference evidence="3 4" key="1">
    <citation type="submission" date="2018-02" db="EMBL/GenBank/DDBJ databases">
        <title>The genomes of Aspergillus section Nigri reveals drivers in fungal speciation.</title>
        <authorList>
            <consortium name="DOE Joint Genome Institute"/>
            <person name="Vesth T.C."/>
            <person name="Nybo J."/>
            <person name="Theobald S."/>
            <person name="Brandl J."/>
            <person name="Frisvad J.C."/>
            <person name="Nielsen K.F."/>
            <person name="Lyhne E.K."/>
            <person name="Kogle M.E."/>
            <person name="Kuo A."/>
            <person name="Riley R."/>
            <person name="Clum A."/>
            <person name="Nolan M."/>
            <person name="Lipzen A."/>
            <person name="Salamov A."/>
            <person name="Henrissat B."/>
            <person name="Wiebenga A."/>
            <person name="De vries R.P."/>
            <person name="Grigoriev I.V."/>
            <person name="Mortensen U.H."/>
            <person name="Andersen M.R."/>
            <person name="Baker S.E."/>
        </authorList>
    </citation>
    <scope>NUCLEOTIDE SEQUENCE [LARGE SCALE GENOMIC DNA]</scope>
    <source>
        <strain evidence="3 4">CBS 115571</strain>
    </source>
</reference>
<evidence type="ECO:0000256" key="1">
    <source>
        <dbReference type="ARBA" id="ARBA00022801"/>
    </source>
</evidence>
<dbReference type="PANTHER" id="PTHR48070">
    <property type="entry name" value="ESTERASE OVCA2"/>
    <property type="match status" value="1"/>
</dbReference>
<evidence type="ECO:0000313" key="3">
    <source>
        <dbReference type="EMBL" id="PYI21709.1"/>
    </source>
</evidence>
<sequence>MRFLCLHGAGTSGEIFEIQAGGITYALEKKGHTFTYINGRVQTEGETEIKDVFDGPFYSHYPRDQPPGDNLRLAIEYVQQIIATQGPFDGVMGFSQGCALASAMIIQHAEQHPSEKPLFKLAVFICGASPFDPSGTELIEPPSSSAAVTGAWPIAIPTTHIVGKQDALYPHSMRLYGVCDPAQAEFYDHGSRHLVPFDVKNTEAMIAAVEGSIRRVLVGGQ</sequence>
<gene>
    <name evidence="3" type="ORF">BO99DRAFT_355206</name>
</gene>
<dbReference type="SUPFAM" id="SSF53474">
    <property type="entry name" value="alpha/beta-Hydrolases"/>
    <property type="match status" value="1"/>
</dbReference>
<dbReference type="GO" id="GO:0019748">
    <property type="term" value="P:secondary metabolic process"/>
    <property type="evidence" value="ECO:0007669"/>
    <property type="project" value="TreeGrafter"/>
</dbReference>
<dbReference type="Pfam" id="PF03959">
    <property type="entry name" value="FSH1"/>
    <property type="match status" value="1"/>
</dbReference>